<dbReference type="NCBIfam" id="TIGR03090">
    <property type="entry name" value="SASP_tlp"/>
    <property type="match status" value="1"/>
</dbReference>
<name>A0A4R2RLP7_9FIRM</name>
<evidence type="ECO:0000313" key="3">
    <source>
        <dbReference type="EMBL" id="TCP63884.1"/>
    </source>
</evidence>
<comment type="caution">
    <text evidence="3">The sequence shown here is derived from an EMBL/GenBank/DDBJ whole genome shotgun (WGS) entry which is preliminary data.</text>
</comment>
<dbReference type="AlphaFoldDB" id="A0A4R2RLP7"/>
<dbReference type="OrthoDB" id="1799076at2"/>
<dbReference type="EMBL" id="SLXT01000014">
    <property type="protein sequence ID" value="TCP63884.1"/>
    <property type="molecule type" value="Genomic_DNA"/>
</dbReference>
<dbReference type="RefSeq" id="WP_131919390.1">
    <property type="nucleotide sequence ID" value="NZ_JAOQNU010000013.1"/>
</dbReference>
<gene>
    <name evidence="1" type="primary">tlp</name>
    <name evidence="3" type="ORF">EDD73_11432</name>
</gene>
<organism evidence="3 4">
    <name type="scientific">Heliophilum fasciatum</name>
    <dbReference type="NCBI Taxonomy" id="35700"/>
    <lineage>
        <taxon>Bacteria</taxon>
        <taxon>Bacillati</taxon>
        <taxon>Bacillota</taxon>
        <taxon>Clostridia</taxon>
        <taxon>Eubacteriales</taxon>
        <taxon>Heliobacteriaceae</taxon>
        <taxon>Heliophilum</taxon>
    </lineage>
</organism>
<keyword evidence="4" id="KW-1185">Reference proteome</keyword>
<reference evidence="3 4" key="1">
    <citation type="submission" date="2019-03" db="EMBL/GenBank/DDBJ databases">
        <title>Genomic Encyclopedia of Type Strains, Phase IV (KMG-IV): sequencing the most valuable type-strain genomes for metagenomic binning, comparative biology and taxonomic classification.</title>
        <authorList>
            <person name="Goeker M."/>
        </authorList>
    </citation>
    <scope>NUCLEOTIDE SEQUENCE [LARGE SCALE GENOMIC DNA]</scope>
    <source>
        <strain evidence="3 4">DSM 11170</strain>
    </source>
</reference>
<accession>A0A4R2RLP7</accession>
<dbReference type="Proteomes" id="UP000294813">
    <property type="component" value="Unassembled WGS sequence"/>
</dbReference>
<feature type="region of interest" description="Disordered" evidence="2">
    <location>
        <begin position="74"/>
        <end position="102"/>
    </location>
</feature>
<proteinExistence type="inferred from homology"/>
<dbReference type="HAMAP" id="MF_01506">
    <property type="entry name" value="Tlp"/>
    <property type="match status" value="1"/>
</dbReference>
<evidence type="ECO:0000256" key="2">
    <source>
        <dbReference type="SAM" id="MobiDB-lite"/>
    </source>
</evidence>
<comment type="similarity">
    <text evidence="1">Belongs to the Tlp family.</text>
</comment>
<dbReference type="Pfam" id="PF19824">
    <property type="entry name" value="Tlp"/>
    <property type="match status" value="1"/>
</dbReference>
<evidence type="ECO:0000256" key="1">
    <source>
        <dbReference type="HAMAP-Rule" id="MF_01506"/>
    </source>
</evidence>
<dbReference type="InterPro" id="IPR017524">
    <property type="entry name" value="SASP_thioredoxin-like"/>
</dbReference>
<evidence type="ECO:0000313" key="4">
    <source>
        <dbReference type="Proteomes" id="UP000294813"/>
    </source>
</evidence>
<sequence>MAKPDNRADNVENIQSIIDHTMEAFHNAEDQIKAHGDQMSAQDLNNLKAKNERRKDALDGLRAEIKDEARYQAEAHDMTSSDIANQIADDGANQHASQQDRP</sequence>
<protein>
    <recommendedName>
        <fullName evidence="1">Protein Tlp homolog</fullName>
    </recommendedName>
</protein>